<sequence>MGSSPSKENKEKEGKLSPSTSNTSTSSSASTSTSSSSTPHSNSTDDIINHPNNNNKTSYPEHVIDASKVGDVYVIVYGTNKSPVKDKDKENLIYTVVIDVAGESTEVVPMGLEIFLGKEKKGIRLFEERLCELRPKYVSHQLVGKIDNLYHAGQPQEWAKGLKGVISGKWFPVFQQTKGPLWSQSANSQNYAKYLIDTLKENNPHSLTWPNQLKTPTDNNSPRVYIPQYIDILAAK</sequence>
<dbReference type="Proteomes" id="UP000007797">
    <property type="component" value="Unassembled WGS sequence"/>
</dbReference>
<evidence type="ECO:0000313" key="2">
    <source>
        <dbReference type="EMBL" id="EGG17914.1"/>
    </source>
</evidence>
<reference evidence="3" key="1">
    <citation type="journal article" date="2011" name="Genome Res.">
        <title>Phylogeny-wide analysis of social amoeba genomes highlights ancient origins for complex intercellular communication.</title>
        <authorList>
            <person name="Heidel A.J."/>
            <person name="Lawal H.M."/>
            <person name="Felder M."/>
            <person name="Schilde C."/>
            <person name="Helps N.R."/>
            <person name="Tunggal B."/>
            <person name="Rivero F."/>
            <person name="John U."/>
            <person name="Schleicher M."/>
            <person name="Eichinger L."/>
            <person name="Platzer M."/>
            <person name="Noegel A.A."/>
            <person name="Schaap P."/>
            <person name="Gloeckner G."/>
        </authorList>
    </citation>
    <scope>NUCLEOTIDE SEQUENCE [LARGE SCALE GENOMIC DNA]</scope>
    <source>
        <strain evidence="3">SH3</strain>
    </source>
</reference>
<dbReference type="PANTHER" id="PTHR36197">
    <property type="entry name" value="LRAT DOMAIN-CONTAINING PROTEIN-RELATED"/>
    <property type="match status" value="1"/>
</dbReference>
<protein>
    <submittedName>
        <fullName evidence="2">Uncharacterized protein</fullName>
    </submittedName>
</protein>
<organism evidence="2 3">
    <name type="scientific">Cavenderia fasciculata</name>
    <name type="common">Slime mold</name>
    <name type="synonym">Dictyostelium fasciculatum</name>
    <dbReference type="NCBI Taxonomy" id="261658"/>
    <lineage>
        <taxon>Eukaryota</taxon>
        <taxon>Amoebozoa</taxon>
        <taxon>Evosea</taxon>
        <taxon>Eumycetozoa</taxon>
        <taxon>Dictyostelia</taxon>
        <taxon>Acytosteliales</taxon>
        <taxon>Cavenderiaceae</taxon>
        <taxon>Cavenderia</taxon>
    </lineage>
</organism>
<dbReference type="GeneID" id="14869533"/>
<keyword evidence="3" id="KW-1185">Reference proteome</keyword>
<evidence type="ECO:0000313" key="3">
    <source>
        <dbReference type="Proteomes" id="UP000007797"/>
    </source>
</evidence>
<gene>
    <name evidence="2" type="ORF">DFA_08915</name>
</gene>
<dbReference type="RefSeq" id="XP_004356398.1">
    <property type="nucleotide sequence ID" value="XM_004356345.1"/>
</dbReference>
<accession>F4Q521</accession>
<dbReference type="OrthoDB" id="20867at2759"/>
<evidence type="ECO:0000256" key="1">
    <source>
        <dbReference type="SAM" id="MobiDB-lite"/>
    </source>
</evidence>
<feature type="compositionally biased region" description="Low complexity" evidence="1">
    <location>
        <begin position="17"/>
        <end position="44"/>
    </location>
</feature>
<proteinExistence type="predicted"/>
<dbReference type="PANTHER" id="PTHR36197:SF2">
    <property type="entry name" value="LRAT DOMAIN-CONTAINING PROTEIN-RELATED"/>
    <property type="match status" value="1"/>
</dbReference>
<dbReference type="KEGG" id="dfa:DFA_08915"/>
<name>F4Q521_CACFS</name>
<dbReference type="AlphaFoldDB" id="F4Q521"/>
<feature type="region of interest" description="Disordered" evidence="1">
    <location>
        <begin position="1"/>
        <end position="61"/>
    </location>
</feature>
<dbReference type="EMBL" id="GL883021">
    <property type="protein sequence ID" value="EGG17914.1"/>
    <property type="molecule type" value="Genomic_DNA"/>
</dbReference>